<protein>
    <recommendedName>
        <fullName evidence="5">DUF3014 domain-containing protein</fullName>
    </recommendedName>
</protein>
<dbReference type="InterPro" id="IPR021382">
    <property type="entry name" value="DUF3014"/>
</dbReference>
<dbReference type="RefSeq" id="WP_072904790.1">
    <property type="nucleotide sequence ID" value="NZ_FQZT01000001.1"/>
</dbReference>
<evidence type="ECO:0000313" key="4">
    <source>
        <dbReference type="Proteomes" id="UP000184171"/>
    </source>
</evidence>
<evidence type="ECO:0000256" key="1">
    <source>
        <dbReference type="SAM" id="MobiDB-lite"/>
    </source>
</evidence>
<dbReference type="Pfam" id="PF11219">
    <property type="entry name" value="DUF3014"/>
    <property type="match status" value="1"/>
</dbReference>
<accession>A0A1M6BAW7</accession>
<evidence type="ECO:0000313" key="3">
    <source>
        <dbReference type="EMBL" id="SHI45855.1"/>
    </source>
</evidence>
<dbReference type="STRING" id="1122189.SAMN02745165_00102"/>
<feature type="transmembrane region" description="Helical" evidence="2">
    <location>
        <begin position="7"/>
        <end position="24"/>
    </location>
</feature>
<evidence type="ECO:0008006" key="5">
    <source>
        <dbReference type="Google" id="ProtNLM"/>
    </source>
</evidence>
<sequence>MKKINLLIFILVIIIAVLGLTIFMQKTTQPPVPVQQELAVVEQPEPVKKPIVHYPVPTPPPVTEVPDEETQEQSAAPEVKEPELPKTLPPIEQSDQTIEEALQNLKLGDSLSRIILLENFIQRLVTTIDNLPEKKLPRAHLPIVPPKPPFIVAGTEDSPQTSRRNFARYANHVKLLETLDSSLALKLYIHFYPLFQTAYEQLGYNNAYFNDRLVYVIGHLLETPEPNEPIALTQPVIVYKYADPLLEQLSTGQKMLLRIGPENRSKAKKILASYRDKLINLHP</sequence>
<dbReference type="AlphaFoldDB" id="A0A1M6BAW7"/>
<keyword evidence="2" id="KW-0812">Transmembrane</keyword>
<organism evidence="3 4">
    <name type="scientific">Malonomonas rubra DSM 5091</name>
    <dbReference type="NCBI Taxonomy" id="1122189"/>
    <lineage>
        <taxon>Bacteria</taxon>
        <taxon>Pseudomonadati</taxon>
        <taxon>Thermodesulfobacteriota</taxon>
        <taxon>Desulfuromonadia</taxon>
        <taxon>Desulfuromonadales</taxon>
        <taxon>Geopsychrobacteraceae</taxon>
        <taxon>Malonomonas</taxon>
    </lineage>
</organism>
<reference evidence="3 4" key="1">
    <citation type="submission" date="2016-11" db="EMBL/GenBank/DDBJ databases">
        <authorList>
            <person name="Jaros S."/>
            <person name="Januszkiewicz K."/>
            <person name="Wedrychowicz H."/>
        </authorList>
    </citation>
    <scope>NUCLEOTIDE SEQUENCE [LARGE SCALE GENOMIC DNA]</scope>
    <source>
        <strain evidence="3 4">DSM 5091</strain>
    </source>
</reference>
<gene>
    <name evidence="3" type="ORF">SAMN02745165_00102</name>
</gene>
<keyword evidence="2" id="KW-0472">Membrane</keyword>
<dbReference type="Proteomes" id="UP000184171">
    <property type="component" value="Unassembled WGS sequence"/>
</dbReference>
<feature type="region of interest" description="Disordered" evidence="1">
    <location>
        <begin position="51"/>
        <end position="88"/>
    </location>
</feature>
<keyword evidence="2" id="KW-1133">Transmembrane helix</keyword>
<proteinExistence type="predicted"/>
<dbReference type="EMBL" id="FQZT01000001">
    <property type="protein sequence ID" value="SHI45855.1"/>
    <property type="molecule type" value="Genomic_DNA"/>
</dbReference>
<name>A0A1M6BAW7_MALRU</name>
<keyword evidence="4" id="KW-1185">Reference proteome</keyword>
<evidence type="ECO:0000256" key="2">
    <source>
        <dbReference type="SAM" id="Phobius"/>
    </source>
</evidence>
<dbReference type="OrthoDB" id="5502479at2"/>